<keyword evidence="4" id="KW-1185">Reference proteome</keyword>
<keyword evidence="1" id="KW-0378">Hydrolase</keyword>
<accession>A0AAQ3U1C4</accession>
<dbReference type="InterPro" id="IPR027417">
    <property type="entry name" value="P-loop_NTPase"/>
</dbReference>
<comment type="similarity">
    <text evidence="1">Belongs to the helicase family.</text>
</comment>
<keyword evidence="1" id="KW-0233">DNA recombination</keyword>
<dbReference type="EMBL" id="CP144751">
    <property type="protein sequence ID" value="WVZ83641.1"/>
    <property type="molecule type" value="Genomic_DNA"/>
</dbReference>
<dbReference type="EC" id="5.6.2.3" evidence="1"/>
<dbReference type="SUPFAM" id="SSF52540">
    <property type="entry name" value="P-loop containing nucleoside triphosphate hydrolases"/>
    <property type="match status" value="1"/>
</dbReference>
<dbReference type="PANTHER" id="PTHR10492">
    <property type="match status" value="1"/>
</dbReference>
<dbReference type="GO" id="GO:0016787">
    <property type="term" value="F:hydrolase activity"/>
    <property type="evidence" value="ECO:0007669"/>
    <property type="project" value="UniProtKB-KW"/>
</dbReference>
<dbReference type="InterPro" id="IPR010285">
    <property type="entry name" value="DNA_helicase_pif1-like_DEAD"/>
</dbReference>
<reference evidence="3 4" key="1">
    <citation type="submission" date="2024-02" db="EMBL/GenBank/DDBJ databases">
        <title>High-quality chromosome-scale genome assembly of Pensacola bahiagrass (Paspalum notatum Flugge var. saurae).</title>
        <authorList>
            <person name="Vega J.M."/>
            <person name="Podio M."/>
            <person name="Orjuela J."/>
            <person name="Siena L.A."/>
            <person name="Pessino S.C."/>
            <person name="Combes M.C."/>
            <person name="Mariac C."/>
            <person name="Albertini E."/>
            <person name="Pupilli F."/>
            <person name="Ortiz J.P.A."/>
            <person name="Leblanc O."/>
        </authorList>
    </citation>
    <scope>NUCLEOTIDE SEQUENCE [LARGE SCALE GENOMIC DNA]</scope>
    <source>
        <strain evidence="3">R1</strain>
        <tissue evidence="3">Leaf</tissue>
    </source>
</reference>
<evidence type="ECO:0000313" key="3">
    <source>
        <dbReference type="EMBL" id="WVZ83641.1"/>
    </source>
</evidence>
<keyword evidence="1" id="KW-0234">DNA repair</keyword>
<sequence>MGFDEIMDHVVHARPRAFFVDGPGGTGKTYLYRALLAKVRSEGRIAIATATSGIAASIMHGGRTADSRFKIPIRLDDNTVCSFTKQSATAELLWRAALVIWDEVAMTKRQAVEALERTLRDIMGSDQPFGGKVMLFGGDFRQVLPVVARDATLLRSYIWQGVRRIELTQNMRAQCDTWFADYLLRIGNGTEETFGDDYVHLPEDVVIQWGLEDKHGDKQLGTSAGSLDSYVQLPIVRDYSSKQCKNARPSATCSARRCRPVPRKSPVKHLQAVDALVILVHREEAWLRIDWQSGVGNRTISRSSLNFVRPSSAKSTGYLRKTMDMDGAKPNEWVIGADLDGLEKNELIIHAYFKKSHNWIGVENERHQLQQSEVTSKKWIMVLLDEGIEFLQGDDPAIAK</sequence>
<comment type="cofactor">
    <cofactor evidence="1">
        <name>Mg(2+)</name>
        <dbReference type="ChEBI" id="CHEBI:18420"/>
    </cofactor>
</comment>
<name>A0AAQ3U1C4_PASNO</name>
<keyword evidence="1" id="KW-0547">Nucleotide-binding</keyword>
<dbReference type="AlphaFoldDB" id="A0AAQ3U1C4"/>
<keyword evidence="1" id="KW-0067">ATP-binding</keyword>
<dbReference type="Gene3D" id="3.40.50.300">
    <property type="entry name" value="P-loop containing nucleotide triphosphate hydrolases"/>
    <property type="match status" value="1"/>
</dbReference>
<feature type="domain" description="DNA helicase Pif1-like DEAD-box helicase" evidence="2">
    <location>
        <begin position="3"/>
        <end position="192"/>
    </location>
</feature>
<dbReference type="GO" id="GO:0006281">
    <property type="term" value="P:DNA repair"/>
    <property type="evidence" value="ECO:0007669"/>
    <property type="project" value="UniProtKB-KW"/>
</dbReference>
<feature type="non-terminal residue" evidence="3">
    <location>
        <position position="1"/>
    </location>
</feature>
<comment type="catalytic activity">
    <reaction evidence="1">
        <text>ATP + H2O = ADP + phosphate + H(+)</text>
        <dbReference type="Rhea" id="RHEA:13065"/>
        <dbReference type="ChEBI" id="CHEBI:15377"/>
        <dbReference type="ChEBI" id="CHEBI:15378"/>
        <dbReference type="ChEBI" id="CHEBI:30616"/>
        <dbReference type="ChEBI" id="CHEBI:43474"/>
        <dbReference type="ChEBI" id="CHEBI:456216"/>
        <dbReference type="EC" id="5.6.2.3"/>
    </reaction>
</comment>
<proteinExistence type="inferred from homology"/>
<organism evidence="3 4">
    <name type="scientific">Paspalum notatum var. saurae</name>
    <dbReference type="NCBI Taxonomy" id="547442"/>
    <lineage>
        <taxon>Eukaryota</taxon>
        <taxon>Viridiplantae</taxon>
        <taxon>Streptophyta</taxon>
        <taxon>Embryophyta</taxon>
        <taxon>Tracheophyta</taxon>
        <taxon>Spermatophyta</taxon>
        <taxon>Magnoliopsida</taxon>
        <taxon>Liliopsida</taxon>
        <taxon>Poales</taxon>
        <taxon>Poaceae</taxon>
        <taxon>PACMAD clade</taxon>
        <taxon>Panicoideae</taxon>
        <taxon>Andropogonodae</taxon>
        <taxon>Paspaleae</taxon>
        <taxon>Paspalinae</taxon>
        <taxon>Paspalum</taxon>
    </lineage>
</organism>
<evidence type="ECO:0000256" key="1">
    <source>
        <dbReference type="RuleBase" id="RU363044"/>
    </source>
</evidence>
<dbReference type="GO" id="GO:0006310">
    <property type="term" value="P:DNA recombination"/>
    <property type="evidence" value="ECO:0007669"/>
    <property type="project" value="UniProtKB-KW"/>
</dbReference>
<dbReference type="Pfam" id="PF05970">
    <property type="entry name" value="PIF1"/>
    <property type="match status" value="1"/>
</dbReference>
<dbReference type="PANTHER" id="PTHR10492:SF94">
    <property type="entry name" value="ATP-DEPENDENT DNA HELICASE"/>
    <property type="match status" value="1"/>
</dbReference>
<dbReference type="GO" id="GO:0000723">
    <property type="term" value="P:telomere maintenance"/>
    <property type="evidence" value="ECO:0007669"/>
    <property type="project" value="InterPro"/>
</dbReference>
<protein>
    <recommendedName>
        <fullName evidence="1">ATP-dependent DNA helicase</fullName>
        <ecNumber evidence="1">5.6.2.3</ecNumber>
    </recommendedName>
</protein>
<dbReference type="GO" id="GO:0043139">
    <property type="term" value="F:5'-3' DNA helicase activity"/>
    <property type="evidence" value="ECO:0007669"/>
    <property type="project" value="UniProtKB-EC"/>
</dbReference>
<evidence type="ECO:0000259" key="2">
    <source>
        <dbReference type="Pfam" id="PF05970"/>
    </source>
</evidence>
<keyword evidence="1" id="KW-0227">DNA damage</keyword>
<dbReference type="GO" id="GO:0005524">
    <property type="term" value="F:ATP binding"/>
    <property type="evidence" value="ECO:0007669"/>
    <property type="project" value="UniProtKB-KW"/>
</dbReference>
<gene>
    <name evidence="3" type="ORF">U9M48_030769</name>
</gene>
<evidence type="ECO:0000313" key="4">
    <source>
        <dbReference type="Proteomes" id="UP001341281"/>
    </source>
</evidence>
<keyword evidence="1" id="KW-0347">Helicase</keyword>
<dbReference type="Proteomes" id="UP001341281">
    <property type="component" value="Chromosome 07"/>
</dbReference>